<proteinExistence type="inferred from homology"/>
<dbReference type="InParanoid" id="F6REI3"/>
<feature type="region of interest" description="Disordered" evidence="3">
    <location>
        <begin position="78"/>
        <end position="109"/>
    </location>
</feature>
<feature type="region of interest" description="Disordered" evidence="3">
    <location>
        <begin position="539"/>
        <end position="657"/>
    </location>
</feature>
<dbReference type="HOGENOM" id="CLU_009647_0_1_1"/>
<reference evidence="5" key="3">
    <citation type="submission" date="2025-08" db="UniProtKB">
        <authorList>
            <consortium name="Ensembl"/>
        </authorList>
    </citation>
    <scope>IDENTIFICATION</scope>
</reference>
<feature type="region of interest" description="Disordered" evidence="3">
    <location>
        <begin position="23"/>
        <end position="54"/>
    </location>
</feature>
<dbReference type="EMBL" id="EAAA01002586">
    <property type="status" value="NOT_ANNOTATED_CDS"/>
    <property type="molecule type" value="Genomic_DNA"/>
</dbReference>
<protein>
    <recommendedName>
        <fullName evidence="2">Protein KRI1 homolog</fullName>
    </recommendedName>
</protein>
<dbReference type="OrthoDB" id="10252032at2759"/>
<dbReference type="Pfam" id="PF05178">
    <property type="entry name" value="Kri1"/>
    <property type="match status" value="1"/>
</dbReference>
<evidence type="ECO:0000313" key="5">
    <source>
        <dbReference type="Ensembl" id="ENSCINP00000009931.3"/>
    </source>
</evidence>
<feature type="domain" description="Kri1-like C-terminal" evidence="4">
    <location>
        <begin position="458"/>
        <end position="543"/>
    </location>
</feature>
<name>F6REI3_CIOIN</name>
<feature type="compositionally biased region" description="Basic residues" evidence="3">
    <location>
        <begin position="643"/>
        <end position="657"/>
    </location>
</feature>
<feature type="region of interest" description="Disordered" evidence="3">
    <location>
        <begin position="268"/>
        <end position="291"/>
    </location>
</feature>
<sequence length="657" mass="77698">MDELHINKEFAKKYERYRKAEEMQRLKDKYGNTDALESSSSESEDETAEGINPKLEKDFFDTLAQLKRKDKTIYEKDRKFFKESPSPDEQCGGGSPDSGVHENSKSEKPFLLRDYERKVVLEKDGCYEDDENETTAGSYFSELNQIKKDLKKATSENDVNDDGDDDFLTKKAQSSHVDDKVDLGELDSYWKDPELSKDEKFLRDYILERKYLDTNELEMDGEYEEEEEEEEMFVSKQETFEHKFNFRYQEPDAEFIKSYPRTIGTSVRKTNNKTKQKRISRKERKEEEKNKRMEELKRLKQLKREEILEKVNLLQKATGNTDINFMDKDIEGDFDVSEYDKRMKDLFDDEFYSKEEEEKPEFSDLGEDFDYEEDENWDEYECGDTAQDTNDNTATNFITMVLLHCEQADFNMDCDFDTTSVRSRKKLVNPTKAEKKRKKSAFYEAVAKEKPKFNPDEKSFSEYLDEYYAMDFEDLIGDMPCRFKYRKVAENNFGLTTDEILNSDNRTLNSWCSLKQVVQHRSKHEEDFLKRKFSQLSKTKKRRHFEKFQKPPESDVQETSGNTKNENNEPQKLKKNLNSKQRRRKRERERRLEALKSSGSSSSNTFVSSQKSKKKRTGESDTFRKISRIDHDRLAAYGLKPKQVLKKAKYGRTAKQS</sequence>
<feature type="compositionally biased region" description="Low complexity" evidence="3">
    <location>
        <begin position="595"/>
        <end position="610"/>
    </location>
</feature>
<dbReference type="GO" id="GO:0005730">
    <property type="term" value="C:nucleolus"/>
    <property type="evidence" value="ECO:0000318"/>
    <property type="project" value="GO_Central"/>
</dbReference>
<feature type="compositionally biased region" description="Basic residues" evidence="3">
    <location>
        <begin position="573"/>
        <end position="588"/>
    </location>
</feature>
<dbReference type="STRING" id="7719.ENSCINP00000009931"/>
<evidence type="ECO:0000313" key="6">
    <source>
        <dbReference type="Proteomes" id="UP000008144"/>
    </source>
</evidence>
<dbReference type="InterPro" id="IPR018034">
    <property type="entry name" value="Kri1"/>
</dbReference>
<dbReference type="GO" id="GO:0030686">
    <property type="term" value="C:90S preribosome"/>
    <property type="evidence" value="ECO:0000318"/>
    <property type="project" value="GO_Central"/>
</dbReference>
<dbReference type="Ensembl" id="ENSCINT00000009931.3">
    <property type="protein sequence ID" value="ENSCINP00000009931.3"/>
    <property type="gene ID" value="ENSCING00000004801.3"/>
</dbReference>
<evidence type="ECO:0000256" key="1">
    <source>
        <dbReference type="ARBA" id="ARBA00007473"/>
    </source>
</evidence>
<organism evidence="5 6">
    <name type="scientific">Ciona intestinalis</name>
    <name type="common">Transparent sea squirt</name>
    <name type="synonym">Ascidia intestinalis</name>
    <dbReference type="NCBI Taxonomy" id="7719"/>
    <lineage>
        <taxon>Eukaryota</taxon>
        <taxon>Metazoa</taxon>
        <taxon>Chordata</taxon>
        <taxon>Tunicata</taxon>
        <taxon>Ascidiacea</taxon>
        <taxon>Phlebobranchia</taxon>
        <taxon>Cionidae</taxon>
        <taxon>Ciona</taxon>
    </lineage>
</organism>
<dbReference type="RefSeq" id="XP_002124580.1">
    <property type="nucleotide sequence ID" value="XM_002124544.4"/>
</dbReference>
<dbReference type="Pfam" id="PF12936">
    <property type="entry name" value="Kri1_C"/>
    <property type="match status" value="1"/>
</dbReference>
<accession>A0A1W2WC72</accession>
<comment type="similarity">
    <text evidence="1">Belongs to the KRI1 family.</text>
</comment>
<feature type="compositionally biased region" description="Basic residues" evidence="3">
    <location>
        <begin position="270"/>
        <end position="282"/>
    </location>
</feature>
<keyword evidence="6" id="KW-1185">Reference proteome</keyword>
<dbReference type="InterPro" id="IPR024626">
    <property type="entry name" value="Kri1-like_C"/>
</dbReference>
<evidence type="ECO:0000256" key="2">
    <source>
        <dbReference type="ARBA" id="ARBA00017294"/>
    </source>
</evidence>
<reference evidence="5" key="2">
    <citation type="journal article" date="2008" name="Genome Biol.">
        <title>Improved genome assembly and evidence-based global gene model set for the chordate Ciona intestinalis: new insight into intron and operon populations.</title>
        <authorList>
            <person name="Satou Y."/>
            <person name="Mineta K."/>
            <person name="Ogasawara M."/>
            <person name="Sasakura Y."/>
            <person name="Shoguchi E."/>
            <person name="Ueno K."/>
            <person name="Yamada L."/>
            <person name="Matsumoto J."/>
            <person name="Wasserscheid J."/>
            <person name="Dewar K."/>
            <person name="Wiley G.B."/>
            <person name="Macmil S.L."/>
            <person name="Roe B.A."/>
            <person name="Zeller R.W."/>
            <person name="Hastings K.E."/>
            <person name="Lemaire P."/>
            <person name="Lindquist E."/>
            <person name="Endo T."/>
            <person name="Hotta K."/>
            <person name="Inaba K."/>
        </authorList>
    </citation>
    <scope>NUCLEOTIDE SEQUENCE [LARGE SCALE GENOMIC DNA]</scope>
    <source>
        <strain evidence="5">wild type</strain>
    </source>
</reference>
<dbReference type="PANTHER" id="PTHR14490:SF5">
    <property type="entry name" value="PROTEIN KRI1 HOMOLOG"/>
    <property type="match status" value="1"/>
</dbReference>
<feature type="compositionally biased region" description="Basic and acidic residues" evidence="3">
    <location>
        <begin position="617"/>
        <end position="634"/>
    </location>
</feature>
<reference evidence="6" key="1">
    <citation type="journal article" date="2002" name="Science">
        <title>The draft genome of Ciona intestinalis: insights into chordate and vertebrate origins.</title>
        <authorList>
            <person name="Dehal P."/>
            <person name="Satou Y."/>
            <person name="Campbell R.K."/>
            <person name="Chapman J."/>
            <person name="Degnan B."/>
            <person name="De Tomaso A."/>
            <person name="Davidson B."/>
            <person name="Di Gregorio A."/>
            <person name="Gelpke M."/>
            <person name="Goodstein D.M."/>
            <person name="Harafuji N."/>
            <person name="Hastings K.E."/>
            <person name="Ho I."/>
            <person name="Hotta K."/>
            <person name="Huang W."/>
            <person name="Kawashima T."/>
            <person name="Lemaire P."/>
            <person name="Martinez D."/>
            <person name="Meinertzhagen I.A."/>
            <person name="Necula S."/>
            <person name="Nonaka M."/>
            <person name="Putnam N."/>
            <person name="Rash S."/>
            <person name="Saiga H."/>
            <person name="Satake M."/>
            <person name="Terry A."/>
            <person name="Yamada L."/>
            <person name="Wang H.G."/>
            <person name="Awazu S."/>
            <person name="Azumi K."/>
            <person name="Boore J."/>
            <person name="Branno M."/>
            <person name="Chin-Bow S."/>
            <person name="DeSantis R."/>
            <person name="Doyle S."/>
            <person name="Francino P."/>
            <person name="Keys D.N."/>
            <person name="Haga S."/>
            <person name="Hayashi H."/>
            <person name="Hino K."/>
            <person name="Imai K.S."/>
            <person name="Inaba K."/>
            <person name="Kano S."/>
            <person name="Kobayashi K."/>
            <person name="Kobayashi M."/>
            <person name="Lee B.I."/>
            <person name="Makabe K.W."/>
            <person name="Manohar C."/>
            <person name="Matassi G."/>
            <person name="Medina M."/>
            <person name="Mochizuki Y."/>
            <person name="Mount S."/>
            <person name="Morishita T."/>
            <person name="Miura S."/>
            <person name="Nakayama A."/>
            <person name="Nishizaka S."/>
            <person name="Nomoto H."/>
            <person name="Ohta F."/>
            <person name="Oishi K."/>
            <person name="Rigoutsos I."/>
            <person name="Sano M."/>
            <person name="Sasaki A."/>
            <person name="Sasakura Y."/>
            <person name="Shoguchi E."/>
            <person name="Shin-i T."/>
            <person name="Spagnuolo A."/>
            <person name="Stainier D."/>
            <person name="Suzuki M.M."/>
            <person name="Tassy O."/>
            <person name="Takatori N."/>
            <person name="Tokuoka M."/>
            <person name="Yagi K."/>
            <person name="Yoshizaki F."/>
            <person name="Wada S."/>
            <person name="Zhang C."/>
            <person name="Hyatt P.D."/>
            <person name="Larimer F."/>
            <person name="Detter C."/>
            <person name="Doggett N."/>
            <person name="Glavina T."/>
            <person name="Hawkins T."/>
            <person name="Richardson P."/>
            <person name="Lucas S."/>
            <person name="Kohara Y."/>
            <person name="Levine M."/>
            <person name="Satoh N."/>
            <person name="Rokhsar D.S."/>
        </authorList>
    </citation>
    <scope>NUCLEOTIDE SEQUENCE [LARGE SCALE GENOMIC DNA]</scope>
</reference>
<dbReference type="KEGG" id="cin:100176459"/>
<feature type="compositionally biased region" description="Basic and acidic residues" evidence="3">
    <location>
        <begin position="99"/>
        <end position="109"/>
    </location>
</feature>
<dbReference type="Proteomes" id="UP000008144">
    <property type="component" value="Chromosome 8"/>
</dbReference>
<dbReference type="FunCoup" id="F6REI3">
    <property type="interactions" value="80"/>
</dbReference>
<evidence type="ECO:0000259" key="4">
    <source>
        <dbReference type="Pfam" id="PF12936"/>
    </source>
</evidence>
<dbReference type="PANTHER" id="PTHR14490">
    <property type="entry name" value="ZINC FINGER, ZZ TYPE"/>
    <property type="match status" value="1"/>
</dbReference>
<evidence type="ECO:0000256" key="3">
    <source>
        <dbReference type="SAM" id="MobiDB-lite"/>
    </source>
</evidence>
<dbReference type="AlphaFoldDB" id="F6REI3"/>
<dbReference type="GO" id="GO:0000447">
    <property type="term" value="P:endonucleolytic cleavage in ITS1 to separate SSU-rRNA from 5.8S rRNA and LSU-rRNA from tricistronic rRNA transcript (SSU-rRNA, 5.8S rRNA, LSU-rRNA)"/>
    <property type="evidence" value="ECO:0000318"/>
    <property type="project" value="GO_Central"/>
</dbReference>
<reference evidence="5" key="4">
    <citation type="submission" date="2025-09" db="UniProtKB">
        <authorList>
            <consortium name="Ensembl"/>
        </authorList>
    </citation>
    <scope>IDENTIFICATION</scope>
</reference>
<dbReference type="OMA" id="KIMATRH"/>
<dbReference type="GeneTree" id="ENSGT00390000005605"/>
<gene>
    <name evidence="5" type="primary">LOC100176459</name>
</gene>
<dbReference type="GeneID" id="100176459"/>
<accession>F6REI3</accession>